<sequence>MPKRIIAVTGATGVQGSSVIRGLLRDTTFTPRAISRDPHSPAAEALKSQGVEVVKADASDKRSLVDAFRGCEAVFAMTGLTTPGVDEVAQGKNLVDAAKEAGVKFFLWSGLPNMTKLSGGKYTGCFQYDKKAEIEDYLHASGLPNTTLHLGLFLDGLQKKHRTIRPNPTTGALEFFFTVLGPDDEEAFSWIGHDLPRRRTFPLLTARISMRAFAGKISTALGREIKYRRASEEEDGGGSKLPIAELDEMLHAHRDGFAIFADAEIPDPTLVRLGMQFGTLEQFLEEEIKPLFQ</sequence>
<dbReference type="Pfam" id="PF05368">
    <property type="entry name" value="NmrA"/>
    <property type="match status" value="1"/>
</dbReference>
<dbReference type="InterPro" id="IPR051164">
    <property type="entry name" value="NmrA-like_oxidored"/>
</dbReference>
<dbReference type="GO" id="GO:0016491">
    <property type="term" value="F:oxidoreductase activity"/>
    <property type="evidence" value="ECO:0007669"/>
    <property type="project" value="UniProtKB-KW"/>
</dbReference>
<comment type="caution">
    <text evidence="5">The sequence shown here is derived from an EMBL/GenBank/DDBJ whole genome shotgun (WGS) entry which is preliminary data.</text>
</comment>
<dbReference type="AlphaFoldDB" id="A0A8H6S826"/>
<dbReference type="GO" id="GO:0005634">
    <property type="term" value="C:nucleus"/>
    <property type="evidence" value="ECO:0007669"/>
    <property type="project" value="TreeGrafter"/>
</dbReference>
<reference evidence="5" key="1">
    <citation type="submission" date="2020-05" db="EMBL/GenBank/DDBJ databases">
        <title>Mycena genomes resolve the evolution of fungal bioluminescence.</title>
        <authorList>
            <person name="Tsai I.J."/>
        </authorList>
    </citation>
    <scope>NUCLEOTIDE SEQUENCE</scope>
    <source>
        <strain evidence="5">110903Hualien_Pintung</strain>
    </source>
</reference>
<dbReference type="Gene3D" id="3.90.25.10">
    <property type="entry name" value="UDP-galactose 4-epimerase, domain 1"/>
    <property type="match status" value="1"/>
</dbReference>
<protein>
    <submittedName>
        <fullName evidence="5">NmrA domain-containing protein</fullName>
    </submittedName>
</protein>
<organism evidence="5 6">
    <name type="scientific">Mycena chlorophos</name>
    <name type="common">Agaric fungus</name>
    <name type="synonym">Agaricus chlorophos</name>
    <dbReference type="NCBI Taxonomy" id="658473"/>
    <lineage>
        <taxon>Eukaryota</taxon>
        <taxon>Fungi</taxon>
        <taxon>Dikarya</taxon>
        <taxon>Basidiomycota</taxon>
        <taxon>Agaricomycotina</taxon>
        <taxon>Agaricomycetes</taxon>
        <taxon>Agaricomycetidae</taxon>
        <taxon>Agaricales</taxon>
        <taxon>Marasmiineae</taxon>
        <taxon>Mycenaceae</taxon>
        <taxon>Mycena</taxon>
    </lineage>
</organism>
<evidence type="ECO:0000256" key="3">
    <source>
        <dbReference type="ARBA" id="ARBA00023002"/>
    </source>
</evidence>
<name>A0A8H6S826_MYCCL</name>
<dbReference type="InterPro" id="IPR008030">
    <property type="entry name" value="NmrA-like"/>
</dbReference>
<keyword evidence="2" id="KW-0521">NADP</keyword>
<evidence type="ECO:0000256" key="1">
    <source>
        <dbReference type="ARBA" id="ARBA00006328"/>
    </source>
</evidence>
<accession>A0A8H6S826</accession>
<dbReference type="Gene3D" id="3.40.50.720">
    <property type="entry name" value="NAD(P)-binding Rossmann-like Domain"/>
    <property type="match status" value="1"/>
</dbReference>
<evidence type="ECO:0000259" key="4">
    <source>
        <dbReference type="Pfam" id="PF05368"/>
    </source>
</evidence>
<dbReference type="Proteomes" id="UP000613580">
    <property type="component" value="Unassembled WGS sequence"/>
</dbReference>
<dbReference type="OrthoDB" id="419598at2759"/>
<evidence type="ECO:0000313" key="6">
    <source>
        <dbReference type="Proteomes" id="UP000613580"/>
    </source>
</evidence>
<keyword evidence="6" id="KW-1185">Reference proteome</keyword>
<dbReference type="PANTHER" id="PTHR42748">
    <property type="entry name" value="NITROGEN METABOLITE REPRESSION PROTEIN NMRA FAMILY MEMBER"/>
    <property type="match status" value="1"/>
</dbReference>
<evidence type="ECO:0000313" key="5">
    <source>
        <dbReference type="EMBL" id="KAF7294127.1"/>
    </source>
</evidence>
<dbReference type="EMBL" id="JACAZE010000019">
    <property type="protein sequence ID" value="KAF7294127.1"/>
    <property type="molecule type" value="Genomic_DNA"/>
</dbReference>
<proteinExistence type="inferred from homology"/>
<dbReference type="PANTHER" id="PTHR42748:SF30">
    <property type="entry name" value="NMRA-LIKE DOMAIN-CONTAINING PROTEIN"/>
    <property type="match status" value="1"/>
</dbReference>
<dbReference type="InterPro" id="IPR036291">
    <property type="entry name" value="NAD(P)-bd_dom_sf"/>
</dbReference>
<evidence type="ECO:0000256" key="2">
    <source>
        <dbReference type="ARBA" id="ARBA00022857"/>
    </source>
</evidence>
<feature type="domain" description="NmrA-like" evidence="4">
    <location>
        <begin position="3"/>
        <end position="154"/>
    </location>
</feature>
<keyword evidence="3" id="KW-0560">Oxidoreductase</keyword>
<dbReference type="SUPFAM" id="SSF51735">
    <property type="entry name" value="NAD(P)-binding Rossmann-fold domains"/>
    <property type="match status" value="1"/>
</dbReference>
<gene>
    <name evidence="5" type="ORF">HMN09_01141100</name>
</gene>
<comment type="similarity">
    <text evidence="1">Belongs to the NmrA-type oxidoreductase family.</text>
</comment>